<proteinExistence type="predicted"/>
<reference evidence="1 2" key="1">
    <citation type="journal article" date="2019" name="Commun. Biol.">
        <title>The bagworm genome reveals a unique fibroin gene that provides high tensile strength.</title>
        <authorList>
            <person name="Kono N."/>
            <person name="Nakamura H."/>
            <person name="Ohtoshi R."/>
            <person name="Tomita M."/>
            <person name="Numata K."/>
            <person name="Arakawa K."/>
        </authorList>
    </citation>
    <scope>NUCLEOTIDE SEQUENCE [LARGE SCALE GENOMIC DNA]</scope>
</reference>
<accession>A0A4C1U3X0</accession>
<dbReference type="Proteomes" id="UP000299102">
    <property type="component" value="Unassembled WGS sequence"/>
</dbReference>
<name>A0A4C1U3X0_EUMVA</name>
<comment type="caution">
    <text evidence="1">The sequence shown here is derived from an EMBL/GenBank/DDBJ whole genome shotgun (WGS) entry which is preliminary data.</text>
</comment>
<dbReference type="AlphaFoldDB" id="A0A4C1U3X0"/>
<keyword evidence="2" id="KW-1185">Reference proteome</keyword>
<protein>
    <submittedName>
        <fullName evidence="1">Uncharacterized protein</fullName>
    </submittedName>
</protein>
<evidence type="ECO:0000313" key="1">
    <source>
        <dbReference type="EMBL" id="GBP20989.1"/>
    </source>
</evidence>
<sequence>MGYKEPTPPIHDDSADLLIPRGDGRCVDMTYDQDYLHSERSPAHTREARSLPLVKSTSELNDGASFVPSALDGTKFTSNNMSSKTNVKVKGYLNVICPAGRQVIGVGQTRQPQLADEGRERWKKKGIHLKSEAPLITAIEMNRERNGRDEFALHNIDIGVAIVVGRVHLPTEVIGFALAVGSR</sequence>
<dbReference type="EMBL" id="BGZK01000124">
    <property type="protein sequence ID" value="GBP20989.1"/>
    <property type="molecule type" value="Genomic_DNA"/>
</dbReference>
<evidence type="ECO:0000313" key="2">
    <source>
        <dbReference type="Proteomes" id="UP000299102"/>
    </source>
</evidence>
<organism evidence="1 2">
    <name type="scientific">Eumeta variegata</name>
    <name type="common">Bagworm moth</name>
    <name type="synonym">Eumeta japonica</name>
    <dbReference type="NCBI Taxonomy" id="151549"/>
    <lineage>
        <taxon>Eukaryota</taxon>
        <taxon>Metazoa</taxon>
        <taxon>Ecdysozoa</taxon>
        <taxon>Arthropoda</taxon>
        <taxon>Hexapoda</taxon>
        <taxon>Insecta</taxon>
        <taxon>Pterygota</taxon>
        <taxon>Neoptera</taxon>
        <taxon>Endopterygota</taxon>
        <taxon>Lepidoptera</taxon>
        <taxon>Glossata</taxon>
        <taxon>Ditrysia</taxon>
        <taxon>Tineoidea</taxon>
        <taxon>Psychidae</taxon>
        <taxon>Oiketicinae</taxon>
        <taxon>Eumeta</taxon>
    </lineage>
</organism>
<gene>
    <name evidence="1" type="ORF">EVAR_9562_1</name>
</gene>